<name>A0ABP0XQQ7_9ROSI</name>
<evidence type="ECO:0000313" key="3">
    <source>
        <dbReference type="Proteomes" id="UP001642487"/>
    </source>
</evidence>
<evidence type="ECO:0000256" key="1">
    <source>
        <dbReference type="SAM" id="MobiDB-lite"/>
    </source>
</evidence>
<sequence>MNPAAQSAQNLQNRNPKIICPNPKSSPTPKSFLHASTATSAATSAATFTASIPPAVISTALNTHLGTCSSTEPGPAPRLQVHRDSTAPTPHLRGSEIK</sequence>
<feature type="compositionally biased region" description="Polar residues" evidence="1">
    <location>
        <begin position="1"/>
        <end position="15"/>
    </location>
</feature>
<proteinExistence type="predicted"/>
<organism evidence="2 3">
    <name type="scientific">Citrullus colocynthis</name>
    <name type="common">colocynth</name>
    <dbReference type="NCBI Taxonomy" id="252529"/>
    <lineage>
        <taxon>Eukaryota</taxon>
        <taxon>Viridiplantae</taxon>
        <taxon>Streptophyta</taxon>
        <taxon>Embryophyta</taxon>
        <taxon>Tracheophyta</taxon>
        <taxon>Spermatophyta</taxon>
        <taxon>Magnoliopsida</taxon>
        <taxon>eudicotyledons</taxon>
        <taxon>Gunneridae</taxon>
        <taxon>Pentapetalae</taxon>
        <taxon>rosids</taxon>
        <taxon>fabids</taxon>
        <taxon>Cucurbitales</taxon>
        <taxon>Cucurbitaceae</taxon>
        <taxon>Benincaseae</taxon>
        <taxon>Citrullus</taxon>
    </lineage>
</organism>
<gene>
    <name evidence="2" type="ORF">CITCOLO1_LOCUS1635</name>
</gene>
<dbReference type="EMBL" id="OZ021735">
    <property type="protein sequence ID" value="CAK9310032.1"/>
    <property type="molecule type" value="Genomic_DNA"/>
</dbReference>
<reference evidence="2 3" key="1">
    <citation type="submission" date="2024-03" db="EMBL/GenBank/DDBJ databases">
        <authorList>
            <person name="Gkanogiannis A."/>
            <person name="Becerra Lopez-Lavalle L."/>
        </authorList>
    </citation>
    <scope>NUCLEOTIDE SEQUENCE [LARGE SCALE GENOMIC DNA]</scope>
</reference>
<feature type="region of interest" description="Disordered" evidence="1">
    <location>
        <begin position="1"/>
        <end position="34"/>
    </location>
</feature>
<evidence type="ECO:0000313" key="2">
    <source>
        <dbReference type="EMBL" id="CAK9310032.1"/>
    </source>
</evidence>
<accession>A0ABP0XQQ7</accession>
<dbReference type="Proteomes" id="UP001642487">
    <property type="component" value="Chromosome 1"/>
</dbReference>
<protein>
    <submittedName>
        <fullName evidence="2">Uncharacterized protein</fullName>
    </submittedName>
</protein>
<keyword evidence="3" id="KW-1185">Reference proteome</keyword>
<feature type="region of interest" description="Disordered" evidence="1">
    <location>
        <begin position="66"/>
        <end position="98"/>
    </location>
</feature>